<comment type="caution">
    <text evidence="1">The sequence shown here is derived from an EMBL/GenBank/DDBJ whole genome shotgun (WGS) entry which is preliminary data.</text>
</comment>
<evidence type="ECO:0000313" key="2">
    <source>
        <dbReference type="Proteomes" id="UP001062846"/>
    </source>
</evidence>
<dbReference type="EMBL" id="CM046388">
    <property type="protein sequence ID" value="KAI8573550.1"/>
    <property type="molecule type" value="Genomic_DNA"/>
</dbReference>
<sequence length="682" mass="76025">MGGVVGHSGPCLHMVYTAISLNIYNGPPTLIYCGPLLHSTFTLPLLPLSTENYRNIAELLLLSLCEALSRAGPPNVSTALSLSFSLSLSLLCRVESPSSLCLRRIVSLGEELSTRQLSLPLSLSWLQFLSSNLSALPSISLRISPTDLSLSLPESVSPISFPSQPTLKIWKGIHDWKPNFKAQYILALSSYNMHRWMRQRKQWPQVKAPTMERAPDSVRCGKWDLRATQNRRNRAISAQDLSVTEKQLTTCTKKRKRHASPSSSANSVVGENNIQAGHKDAKQFKSKGLDHYDLLVELCEGTLATGAFAGYPSTLGGPTAEGEREMMRQGKSIRMADQMSMDLRGKRKSDGTGGSSSKSIKIDERTQAYATFGYAQQKKGEYFEKMTADQFSVPDCIQALDEIASCFDEEQYYKAYEKLAFGPPTGRQGFMGLSIDRRKQISKGKKLTMSSSGIPPHELDDLVGSDDDDLADLEALEMLELHEKMPQRNAKMSGQEYVTFLLHGHPRTVKDILRVDKHTFRALVKELILRGQLDWDHKNLSIEESLAIFLFICGQSGRHRLAADKFQRSTSTISDHFNWMRRAICSLAPHIIKPPNLEQTPPEILHDERYFPWFTSAVHQIAILCCYSTVFAAAVVVVLLLCCYDDCSYVTAFPVMVVPSHGSPAKTIVQFGCCYMCFSSMV</sequence>
<organism evidence="1 2">
    <name type="scientific">Rhododendron molle</name>
    <name type="common">Chinese azalea</name>
    <name type="synonym">Azalea mollis</name>
    <dbReference type="NCBI Taxonomy" id="49168"/>
    <lineage>
        <taxon>Eukaryota</taxon>
        <taxon>Viridiplantae</taxon>
        <taxon>Streptophyta</taxon>
        <taxon>Embryophyta</taxon>
        <taxon>Tracheophyta</taxon>
        <taxon>Spermatophyta</taxon>
        <taxon>Magnoliopsida</taxon>
        <taxon>eudicotyledons</taxon>
        <taxon>Gunneridae</taxon>
        <taxon>Pentapetalae</taxon>
        <taxon>asterids</taxon>
        <taxon>Ericales</taxon>
        <taxon>Ericaceae</taxon>
        <taxon>Ericoideae</taxon>
        <taxon>Rhodoreae</taxon>
        <taxon>Rhododendron</taxon>
    </lineage>
</organism>
<reference evidence="1" key="1">
    <citation type="submission" date="2022-02" db="EMBL/GenBank/DDBJ databases">
        <title>Plant Genome Project.</title>
        <authorList>
            <person name="Zhang R.-G."/>
        </authorList>
    </citation>
    <scope>NUCLEOTIDE SEQUENCE</scope>
    <source>
        <strain evidence="1">AT1</strain>
    </source>
</reference>
<evidence type="ECO:0000313" key="1">
    <source>
        <dbReference type="EMBL" id="KAI8573550.1"/>
    </source>
</evidence>
<dbReference type="Proteomes" id="UP001062846">
    <property type="component" value="Chromosome 1"/>
</dbReference>
<proteinExistence type="predicted"/>
<gene>
    <name evidence="1" type="ORF">RHMOL_Rhmol01G0286300</name>
</gene>
<protein>
    <submittedName>
        <fullName evidence="1">Uncharacterized protein</fullName>
    </submittedName>
</protein>
<name>A0ACC0Q740_RHOML</name>
<accession>A0ACC0Q740</accession>
<keyword evidence="2" id="KW-1185">Reference proteome</keyword>